<protein>
    <recommendedName>
        <fullName evidence="3">Transposase</fullName>
    </recommendedName>
</protein>
<name>A0ABW0XJT6_9ACTN</name>
<dbReference type="RefSeq" id="WP_381205516.1">
    <property type="nucleotide sequence ID" value="NZ_JBHSPC010000012.1"/>
</dbReference>
<evidence type="ECO:0000313" key="2">
    <source>
        <dbReference type="Proteomes" id="UP001596183"/>
    </source>
</evidence>
<sequence>MMTLRTKRYPCSTCDAEQPHRQLTRAEQEQLKERLGRAGVNDFWICENVLDPDTGKQCRNLRTGWLMKPFPKPIRLPAPE</sequence>
<dbReference type="Proteomes" id="UP001596183">
    <property type="component" value="Unassembled WGS sequence"/>
</dbReference>
<comment type="caution">
    <text evidence="1">The sequence shown here is derived from an EMBL/GenBank/DDBJ whole genome shotgun (WGS) entry which is preliminary data.</text>
</comment>
<reference evidence="2" key="1">
    <citation type="journal article" date="2019" name="Int. J. Syst. Evol. Microbiol.">
        <title>The Global Catalogue of Microorganisms (GCM) 10K type strain sequencing project: providing services to taxonomists for standard genome sequencing and annotation.</title>
        <authorList>
            <consortium name="The Broad Institute Genomics Platform"/>
            <consortium name="The Broad Institute Genome Sequencing Center for Infectious Disease"/>
            <person name="Wu L."/>
            <person name="Ma J."/>
        </authorList>
    </citation>
    <scope>NUCLEOTIDE SEQUENCE [LARGE SCALE GENOMIC DNA]</scope>
    <source>
        <strain evidence="2">JCM 13852</strain>
    </source>
</reference>
<keyword evidence="2" id="KW-1185">Reference proteome</keyword>
<accession>A0ABW0XJT6</accession>
<organism evidence="1 2">
    <name type="scientific">Streptomyces incanus</name>
    <dbReference type="NCBI Taxonomy" id="887453"/>
    <lineage>
        <taxon>Bacteria</taxon>
        <taxon>Bacillati</taxon>
        <taxon>Actinomycetota</taxon>
        <taxon>Actinomycetes</taxon>
        <taxon>Kitasatosporales</taxon>
        <taxon>Streptomycetaceae</taxon>
        <taxon>Streptomyces</taxon>
    </lineage>
</organism>
<evidence type="ECO:0008006" key="3">
    <source>
        <dbReference type="Google" id="ProtNLM"/>
    </source>
</evidence>
<proteinExistence type="predicted"/>
<gene>
    <name evidence="1" type="ORF">ACFP2V_04195</name>
</gene>
<dbReference type="EMBL" id="JBHSPC010000012">
    <property type="protein sequence ID" value="MFC5669344.1"/>
    <property type="molecule type" value="Genomic_DNA"/>
</dbReference>
<evidence type="ECO:0000313" key="1">
    <source>
        <dbReference type="EMBL" id="MFC5669344.1"/>
    </source>
</evidence>